<evidence type="ECO:0000256" key="5">
    <source>
        <dbReference type="ARBA" id="ARBA00035493"/>
    </source>
</evidence>
<evidence type="ECO:0000313" key="7">
    <source>
        <dbReference type="Proteomes" id="UP000178880"/>
    </source>
</evidence>
<evidence type="ECO:0000313" key="6">
    <source>
        <dbReference type="EMBL" id="OGY99434.1"/>
    </source>
</evidence>
<evidence type="ECO:0000256" key="1">
    <source>
        <dbReference type="ARBA" id="ARBA00005781"/>
    </source>
</evidence>
<keyword evidence="3" id="KW-0687">Ribonucleoprotein</keyword>
<comment type="caution">
    <text evidence="6">The sequence shown here is derived from an EMBL/GenBank/DDBJ whole genome shotgun (WGS) entry which is preliminary data.</text>
</comment>
<dbReference type="SUPFAM" id="SSF50104">
    <property type="entry name" value="Translation proteins SH3-like domain"/>
    <property type="match status" value="1"/>
</dbReference>
<dbReference type="PANTHER" id="PTHR15680">
    <property type="entry name" value="RIBOSOMAL PROTEIN L19"/>
    <property type="match status" value="1"/>
</dbReference>
<gene>
    <name evidence="6" type="ORF">A2945_01090</name>
</gene>
<dbReference type="GO" id="GO:1990904">
    <property type="term" value="C:ribonucleoprotein complex"/>
    <property type="evidence" value="ECO:0007669"/>
    <property type="project" value="UniProtKB-KW"/>
</dbReference>
<protein>
    <recommendedName>
        <fullName evidence="4">Large ribosomal subunit protein bL19</fullName>
    </recommendedName>
    <alternativeName>
        <fullName evidence="5">50S ribosomal protein L19</fullName>
    </alternativeName>
</protein>
<sequence>MIDLETLRKIRSGARVKVFEGKTPFEGLVIARKHGSEAGATFTVRTVLAGVGVEKTYPVHAPTISKVTIISSPKKVHRSKLYFVRDKSAAVIRQKLGVSV</sequence>
<dbReference type="InterPro" id="IPR008991">
    <property type="entry name" value="Translation_prot_SH3-like_sf"/>
</dbReference>
<evidence type="ECO:0000256" key="3">
    <source>
        <dbReference type="ARBA" id="ARBA00023274"/>
    </source>
</evidence>
<keyword evidence="2" id="KW-0689">Ribosomal protein</keyword>
<comment type="similarity">
    <text evidence="1">Belongs to the bacterial ribosomal protein bL19 family.</text>
</comment>
<dbReference type="GO" id="GO:0005840">
    <property type="term" value="C:ribosome"/>
    <property type="evidence" value="ECO:0007669"/>
    <property type="project" value="UniProtKB-KW"/>
</dbReference>
<organism evidence="6 7">
    <name type="scientific">Candidatus Liptonbacteria bacterium RIFCSPLOWO2_01_FULL_52_25</name>
    <dbReference type="NCBI Taxonomy" id="1798650"/>
    <lineage>
        <taxon>Bacteria</taxon>
        <taxon>Candidatus Liptoniibacteriota</taxon>
    </lineage>
</organism>
<evidence type="ECO:0000256" key="4">
    <source>
        <dbReference type="ARBA" id="ARBA00035171"/>
    </source>
</evidence>
<dbReference type="Proteomes" id="UP000178880">
    <property type="component" value="Unassembled WGS sequence"/>
</dbReference>
<dbReference type="InterPro" id="IPR038657">
    <property type="entry name" value="Ribosomal_bL19_sf"/>
</dbReference>
<dbReference type="Pfam" id="PF01245">
    <property type="entry name" value="Ribosomal_L19"/>
    <property type="match status" value="1"/>
</dbReference>
<reference evidence="6 7" key="1">
    <citation type="journal article" date="2016" name="Nat. Commun.">
        <title>Thousands of microbial genomes shed light on interconnected biogeochemical processes in an aquifer system.</title>
        <authorList>
            <person name="Anantharaman K."/>
            <person name="Brown C.T."/>
            <person name="Hug L.A."/>
            <person name="Sharon I."/>
            <person name="Castelle C.J."/>
            <person name="Probst A.J."/>
            <person name="Thomas B.C."/>
            <person name="Singh A."/>
            <person name="Wilkins M.J."/>
            <person name="Karaoz U."/>
            <person name="Brodie E.L."/>
            <person name="Williams K.H."/>
            <person name="Hubbard S.S."/>
            <person name="Banfield J.F."/>
        </authorList>
    </citation>
    <scope>NUCLEOTIDE SEQUENCE [LARGE SCALE GENOMIC DNA]</scope>
</reference>
<name>A0A1G2CDI4_9BACT</name>
<dbReference type="AlphaFoldDB" id="A0A1G2CDI4"/>
<dbReference type="Gene3D" id="2.30.30.790">
    <property type="match status" value="1"/>
</dbReference>
<dbReference type="GO" id="GO:0006412">
    <property type="term" value="P:translation"/>
    <property type="evidence" value="ECO:0007669"/>
    <property type="project" value="InterPro"/>
</dbReference>
<dbReference type="GO" id="GO:0003735">
    <property type="term" value="F:structural constituent of ribosome"/>
    <property type="evidence" value="ECO:0007669"/>
    <property type="project" value="InterPro"/>
</dbReference>
<dbReference type="InterPro" id="IPR001857">
    <property type="entry name" value="Ribosomal_bL19"/>
</dbReference>
<evidence type="ECO:0000256" key="2">
    <source>
        <dbReference type="ARBA" id="ARBA00022980"/>
    </source>
</evidence>
<dbReference type="EMBL" id="MHLA01000015">
    <property type="protein sequence ID" value="OGY99434.1"/>
    <property type="molecule type" value="Genomic_DNA"/>
</dbReference>
<dbReference type="PANTHER" id="PTHR15680:SF9">
    <property type="entry name" value="LARGE RIBOSOMAL SUBUNIT PROTEIN BL19M"/>
    <property type="match status" value="1"/>
</dbReference>
<accession>A0A1G2CDI4</accession>
<proteinExistence type="inferred from homology"/>
<dbReference type="STRING" id="1798650.A2945_01090"/>